<dbReference type="NCBIfam" id="NF045581">
    <property type="entry name" value="PG0541_fam"/>
    <property type="match status" value="1"/>
</dbReference>
<dbReference type="Pfam" id="PF00543">
    <property type="entry name" value="P-II"/>
    <property type="match status" value="1"/>
</dbReference>
<dbReference type="Gene3D" id="3.30.70.120">
    <property type="match status" value="1"/>
</dbReference>
<comment type="caution">
    <text evidence="1">The sequence shown here is derived from an EMBL/GenBank/DDBJ whole genome shotgun (WGS) entry which is preliminary data.</text>
</comment>
<dbReference type="InterPro" id="IPR011322">
    <property type="entry name" value="N-reg_PII-like_a/b"/>
</dbReference>
<dbReference type="InterPro" id="IPR002187">
    <property type="entry name" value="N-reg_PII"/>
</dbReference>
<dbReference type="Proteomes" id="UP000236173">
    <property type="component" value="Unassembled WGS sequence"/>
</dbReference>
<dbReference type="AlphaFoldDB" id="A0A2H5XFB6"/>
<protein>
    <recommendedName>
        <fullName evidence="3">Nitrogen regulatory protein P-II</fullName>
    </recommendedName>
</protein>
<accession>A0A2H5XFB6</accession>
<dbReference type="GO" id="GO:0006808">
    <property type="term" value="P:regulation of nitrogen utilization"/>
    <property type="evidence" value="ECO:0007669"/>
    <property type="project" value="InterPro"/>
</dbReference>
<gene>
    <name evidence="1" type="ORF">HRbin17_02411</name>
</gene>
<dbReference type="SUPFAM" id="SSF54913">
    <property type="entry name" value="GlnB-like"/>
    <property type="match status" value="1"/>
</dbReference>
<name>A0A2H5XFB6_9BACT</name>
<organism evidence="1 2">
    <name type="scientific">Candidatus Fervidibacter japonicus</name>
    <dbReference type="NCBI Taxonomy" id="2035412"/>
    <lineage>
        <taxon>Bacteria</taxon>
        <taxon>Candidatus Fervidibacterota</taxon>
        <taxon>Candidatus Fervidibacter</taxon>
    </lineage>
</organism>
<evidence type="ECO:0008006" key="3">
    <source>
        <dbReference type="Google" id="ProtNLM"/>
    </source>
</evidence>
<evidence type="ECO:0000313" key="1">
    <source>
        <dbReference type="EMBL" id="GBC99879.1"/>
    </source>
</evidence>
<dbReference type="GO" id="GO:0030234">
    <property type="term" value="F:enzyme regulator activity"/>
    <property type="evidence" value="ECO:0007669"/>
    <property type="project" value="InterPro"/>
</dbReference>
<dbReference type="InterPro" id="IPR015867">
    <property type="entry name" value="N-reg_PII/ATP_PRibTrfase_C"/>
</dbReference>
<dbReference type="EMBL" id="BEHT01000041">
    <property type="protein sequence ID" value="GBC99879.1"/>
    <property type="molecule type" value="Genomic_DNA"/>
</dbReference>
<sequence length="99" mass="10857">MAQETVLLLIVYDRAVDTDLMQRIEALGVEGYTKLHDAEGRGGRGIKRGDPIFPGLNHLLLIATTPEKAAAIVQTLRAMQDEYAVKPGISIWCLKAEPL</sequence>
<proteinExistence type="predicted"/>
<evidence type="ECO:0000313" key="2">
    <source>
        <dbReference type="Proteomes" id="UP000236173"/>
    </source>
</evidence>
<reference evidence="2" key="1">
    <citation type="submission" date="2017-09" db="EMBL/GenBank/DDBJ databases">
        <title>Metaegenomics of thermophilic ammonia-oxidizing enrichment culture.</title>
        <authorList>
            <person name="Kato S."/>
            <person name="Suzuki K."/>
        </authorList>
    </citation>
    <scope>NUCLEOTIDE SEQUENCE [LARGE SCALE GENOMIC DNA]</scope>
</reference>